<evidence type="ECO:0000313" key="5">
    <source>
        <dbReference type="Proteomes" id="UP000277671"/>
    </source>
</evidence>
<dbReference type="InterPro" id="IPR010099">
    <property type="entry name" value="SDR39U1"/>
</dbReference>
<protein>
    <recommendedName>
        <fullName evidence="6">TIGR01777 family protein</fullName>
    </recommendedName>
</protein>
<dbReference type="InterPro" id="IPR013549">
    <property type="entry name" value="DUF1731"/>
</dbReference>
<dbReference type="InterPro" id="IPR001509">
    <property type="entry name" value="Epimerase_deHydtase"/>
</dbReference>
<organism evidence="4 5">
    <name type="scientific">Micromonospora pisi</name>
    <dbReference type="NCBI Taxonomy" id="589240"/>
    <lineage>
        <taxon>Bacteria</taxon>
        <taxon>Bacillati</taxon>
        <taxon>Actinomycetota</taxon>
        <taxon>Actinomycetes</taxon>
        <taxon>Micromonosporales</taxon>
        <taxon>Micromonosporaceae</taxon>
        <taxon>Micromonospora</taxon>
    </lineage>
</organism>
<dbReference type="PANTHER" id="PTHR11092">
    <property type="entry name" value="SUGAR NUCLEOTIDE EPIMERASE RELATED"/>
    <property type="match status" value="1"/>
</dbReference>
<reference evidence="4 5" key="1">
    <citation type="submission" date="2018-10" db="EMBL/GenBank/DDBJ databases">
        <title>Sequencing the genomes of 1000 actinobacteria strains.</title>
        <authorList>
            <person name="Klenk H.-P."/>
        </authorList>
    </citation>
    <scope>NUCLEOTIDE SEQUENCE [LARGE SCALE GENOMIC DNA]</scope>
    <source>
        <strain evidence="4 5">DSM 45175</strain>
    </source>
</reference>
<dbReference type="PANTHER" id="PTHR11092:SF0">
    <property type="entry name" value="EPIMERASE FAMILY PROTEIN SDR39U1"/>
    <property type="match status" value="1"/>
</dbReference>
<feature type="domain" description="DUF1731" evidence="3">
    <location>
        <begin position="250"/>
        <end position="295"/>
    </location>
</feature>
<accession>A0A495JEA3</accession>
<evidence type="ECO:0008006" key="6">
    <source>
        <dbReference type="Google" id="ProtNLM"/>
    </source>
</evidence>
<evidence type="ECO:0000313" key="4">
    <source>
        <dbReference type="EMBL" id="RKR87330.1"/>
    </source>
</evidence>
<sequence length="299" mass="31892">MRILAAGASGFLGSRLVDRLRAEGHEVVQLVRRPAAHASQVQWDPAAGQLDPSVLASTDAVVNLAGAGVGDRRWNDRYRELLRTSRVDTTRTLAESIAALPAADRPGVLLNASAIGWYGDTGDRVVTEESPAGEGFLADMCRVWEAATGPAENAGVRVVRLRTGYVLHRDAGFLKPQLLPFRLGIGGPLAGGRQWMPWISLADWLAAVELLLARDDVAGSVNVVGPEPVTNAEFTRELGAALHRPAVLPVPSFALRILLGGLAVEALTSARVRPGVLPRTGFTYQHPDLRSALHAALHT</sequence>
<dbReference type="RefSeq" id="WP_121156010.1">
    <property type="nucleotide sequence ID" value="NZ_RBKT01000001.1"/>
</dbReference>
<dbReference type="AlphaFoldDB" id="A0A495JEA3"/>
<keyword evidence="5" id="KW-1185">Reference proteome</keyword>
<evidence type="ECO:0000259" key="3">
    <source>
        <dbReference type="Pfam" id="PF08338"/>
    </source>
</evidence>
<dbReference type="EMBL" id="RBKT01000001">
    <property type="protein sequence ID" value="RKR87330.1"/>
    <property type="molecule type" value="Genomic_DNA"/>
</dbReference>
<comment type="caution">
    <text evidence="4">The sequence shown here is derived from an EMBL/GenBank/DDBJ whole genome shotgun (WGS) entry which is preliminary data.</text>
</comment>
<dbReference type="InterPro" id="IPR036291">
    <property type="entry name" value="NAD(P)-bd_dom_sf"/>
</dbReference>
<evidence type="ECO:0000256" key="1">
    <source>
        <dbReference type="ARBA" id="ARBA00009353"/>
    </source>
</evidence>
<dbReference type="Gene3D" id="3.40.50.720">
    <property type="entry name" value="NAD(P)-binding Rossmann-like Domain"/>
    <property type="match status" value="1"/>
</dbReference>
<feature type="domain" description="NAD-dependent epimerase/dehydratase" evidence="2">
    <location>
        <begin position="3"/>
        <end position="133"/>
    </location>
</feature>
<dbReference type="Pfam" id="PF08338">
    <property type="entry name" value="DUF1731"/>
    <property type="match status" value="1"/>
</dbReference>
<gene>
    <name evidence="4" type="ORF">BDK92_1605</name>
</gene>
<dbReference type="NCBIfam" id="TIGR01777">
    <property type="entry name" value="yfcH"/>
    <property type="match status" value="1"/>
</dbReference>
<comment type="similarity">
    <text evidence="1">Belongs to the NAD(P)-dependent epimerase/dehydratase family. SDR39U1 subfamily.</text>
</comment>
<proteinExistence type="inferred from homology"/>
<dbReference type="OrthoDB" id="9801773at2"/>
<dbReference type="Pfam" id="PF01370">
    <property type="entry name" value="Epimerase"/>
    <property type="match status" value="1"/>
</dbReference>
<dbReference type="Proteomes" id="UP000277671">
    <property type="component" value="Unassembled WGS sequence"/>
</dbReference>
<name>A0A495JEA3_9ACTN</name>
<evidence type="ECO:0000259" key="2">
    <source>
        <dbReference type="Pfam" id="PF01370"/>
    </source>
</evidence>
<dbReference type="SUPFAM" id="SSF51735">
    <property type="entry name" value="NAD(P)-binding Rossmann-fold domains"/>
    <property type="match status" value="1"/>
</dbReference>